<dbReference type="Proteomes" id="UP001295740">
    <property type="component" value="Unassembled WGS sequence"/>
</dbReference>
<name>A0AAI8VK79_9PEZI</name>
<feature type="region of interest" description="Disordered" evidence="1">
    <location>
        <begin position="35"/>
        <end position="129"/>
    </location>
</feature>
<evidence type="ECO:0000313" key="2">
    <source>
        <dbReference type="EMBL" id="CAJ2506439.1"/>
    </source>
</evidence>
<feature type="compositionally biased region" description="Polar residues" evidence="1">
    <location>
        <begin position="100"/>
        <end position="110"/>
    </location>
</feature>
<organism evidence="2 3">
    <name type="scientific">Anthostomella pinea</name>
    <dbReference type="NCBI Taxonomy" id="933095"/>
    <lineage>
        <taxon>Eukaryota</taxon>
        <taxon>Fungi</taxon>
        <taxon>Dikarya</taxon>
        <taxon>Ascomycota</taxon>
        <taxon>Pezizomycotina</taxon>
        <taxon>Sordariomycetes</taxon>
        <taxon>Xylariomycetidae</taxon>
        <taxon>Xylariales</taxon>
        <taxon>Xylariaceae</taxon>
        <taxon>Anthostomella</taxon>
    </lineage>
</organism>
<proteinExistence type="predicted"/>
<dbReference type="EMBL" id="CAUWAG010000008">
    <property type="protein sequence ID" value="CAJ2506439.1"/>
    <property type="molecule type" value="Genomic_DNA"/>
</dbReference>
<sequence>MPVTHQTSRATGFEYHQQLAAAQFHPGACVAWQAAIQSTPRPAGKQGRHQRRKPRTSKREPRDQQMRSANLLPTISGVKARNLPPIPTTLPPCPSKSIPAINNNNNTKPPSQRGPHYPTKRSHDTSRAHAHDEVVAALTAAPVM</sequence>
<comment type="caution">
    <text evidence="2">The sequence shown here is derived from an EMBL/GenBank/DDBJ whole genome shotgun (WGS) entry which is preliminary data.</text>
</comment>
<evidence type="ECO:0000313" key="3">
    <source>
        <dbReference type="Proteomes" id="UP001295740"/>
    </source>
</evidence>
<evidence type="ECO:0000256" key="1">
    <source>
        <dbReference type="SAM" id="MobiDB-lite"/>
    </source>
</evidence>
<dbReference type="AlphaFoldDB" id="A0AAI8VK79"/>
<keyword evidence="3" id="KW-1185">Reference proteome</keyword>
<feature type="compositionally biased region" description="Pro residues" evidence="1">
    <location>
        <begin position="84"/>
        <end position="94"/>
    </location>
</feature>
<reference evidence="2" key="1">
    <citation type="submission" date="2023-10" db="EMBL/GenBank/DDBJ databases">
        <authorList>
            <person name="Hackl T."/>
        </authorList>
    </citation>
    <scope>NUCLEOTIDE SEQUENCE</scope>
</reference>
<protein>
    <submittedName>
        <fullName evidence="2">Uu.00g005690.m01.CDS01</fullName>
    </submittedName>
</protein>
<accession>A0AAI8VK79</accession>
<feature type="compositionally biased region" description="Basic residues" evidence="1">
    <location>
        <begin position="46"/>
        <end position="56"/>
    </location>
</feature>
<gene>
    <name evidence="2" type="ORF">KHLLAP_LOCUS6907</name>
</gene>